<dbReference type="UniPathway" id="UPA00067">
    <property type="reaction ID" value="UER00121"/>
</dbReference>
<dbReference type="PROSITE" id="PS00600">
    <property type="entry name" value="AA_TRANSFER_CLASS_3"/>
    <property type="match status" value="1"/>
</dbReference>
<dbReference type="NCBIfam" id="TIGR00709">
    <property type="entry name" value="dat"/>
    <property type="match status" value="1"/>
</dbReference>
<evidence type="ECO:0000256" key="11">
    <source>
        <dbReference type="RuleBase" id="RU003560"/>
    </source>
</evidence>
<dbReference type="Pfam" id="PF00202">
    <property type="entry name" value="Aminotran_3"/>
    <property type="match status" value="1"/>
</dbReference>
<dbReference type="PIRSF" id="PIRSF000521">
    <property type="entry name" value="Transaminase_4ab_Lys_Orn"/>
    <property type="match status" value="1"/>
</dbReference>
<evidence type="ECO:0000313" key="14">
    <source>
        <dbReference type="Proteomes" id="UP000298127"/>
    </source>
</evidence>
<evidence type="ECO:0000256" key="6">
    <source>
        <dbReference type="ARBA" id="ARBA00014798"/>
    </source>
</evidence>
<dbReference type="EMBL" id="SPQZ01000004">
    <property type="protein sequence ID" value="TFV96788.1"/>
    <property type="molecule type" value="Genomic_DNA"/>
</dbReference>
<evidence type="ECO:0000313" key="13">
    <source>
        <dbReference type="EMBL" id="TFV96788.1"/>
    </source>
</evidence>
<dbReference type="RefSeq" id="WP_135120749.1">
    <property type="nucleotide sequence ID" value="NZ_SPQZ01000004.1"/>
</dbReference>
<keyword evidence="9 11" id="KW-0663">Pyridoxal phosphate</keyword>
<organism evidence="13 14">
    <name type="scientific">Orlajensenia leifsoniae</name>
    <dbReference type="NCBI Taxonomy" id="2561933"/>
    <lineage>
        <taxon>Bacteria</taxon>
        <taxon>Bacillati</taxon>
        <taxon>Actinomycetota</taxon>
        <taxon>Actinomycetes</taxon>
        <taxon>Micrococcales</taxon>
        <taxon>Microbacteriaceae</taxon>
        <taxon>Orlajensenia</taxon>
    </lineage>
</organism>
<dbReference type="FunFam" id="3.40.640.10:FF:000004">
    <property type="entry name" value="Acetylornithine aminotransferase"/>
    <property type="match status" value="1"/>
</dbReference>
<dbReference type="NCBIfam" id="TIGR02407">
    <property type="entry name" value="ectoine_ectB"/>
    <property type="match status" value="1"/>
</dbReference>
<evidence type="ECO:0000256" key="10">
    <source>
        <dbReference type="ARBA" id="ARBA00049111"/>
    </source>
</evidence>
<dbReference type="PANTHER" id="PTHR43552:SF2">
    <property type="entry name" value="DIAMINOBUTYRATE--2-OXOGLUTARATE TRANSAMINASE"/>
    <property type="match status" value="1"/>
</dbReference>
<evidence type="ECO:0000256" key="2">
    <source>
        <dbReference type="ARBA" id="ARBA00002189"/>
    </source>
</evidence>
<keyword evidence="14" id="KW-1185">Reference proteome</keyword>
<dbReference type="InterPro" id="IPR049704">
    <property type="entry name" value="Aminotrans_3_PPA_site"/>
</dbReference>
<dbReference type="InterPro" id="IPR004637">
    <property type="entry name" value="Dat"/>
</dbReference>
<dbReference type="InterPro" id="IPR005814">
    <property type="entry name" value="Aminotrans_3"/>
</dbReference>
<accession>A0A4Y9QY95</accession>
<evidence type="ECO:0000256" key="7">
    <source>
        <dbReference type="ARBA" id="ARBA00022576"/>
    </source>
</evidence>
<dbReference type="Proteomes" id="UP000298127">
    <property type="component" value="Unassembled WGS sequence"/>
</dbReference>
<keyword evidence="8 12" id="KW-0808">Transferase</keyword>
<dbReference type="GO" id="GO:0030170">
    <property type="term" value="F:pyridoxal phosphate binding"/>
    <property type="evidence" value="ECO:0007669"/>
    <property type="project" value="InterPro"/>
</dbReference>
<dbReference type="GO" id="GO:0019491">
    <property type="term" value="P:ectoine biosynthetic process"/>
    <property type="evidence" value="ECO:0007669"/>
    <property type="project" value="UniProtKB-UniPathway"/>
</dbReference>
<comment type="function">
    <text evidence="2 12">Catalyzes reversively the conversion of L-aspartate beta-semialdehyde (ASA) to L-2,4-diaminobutyrate (DABA) by transamination with L-glutamate.</text>
</comment>
<reference evidence="13 14" key="1">
    <citation type="journal article" date="2018" name="J. Microbiol.">
        <title>Leifsonia flava sp. nov., a novel actinobacterium isolated from the rhizosphere of Aquilegia viridiflora.</title>
        <authorList>
            <person name="Cai Y."/>
            <person name="Tao W.Z."/>
            <person name="Ma Y.J."/>
            <person name="Cheng J."/>
            <person name="Zhang M.Y."/>
            <person name="Zhang Y.X."/>
        </authorList>
    </citation>
    <scope>NUCLEOTIDE SEQUENCE [LARGE SCALE GENOMIC DNA]</scope>
    <source>
        <strain evidence="13 14">SYP-B2174</strain>
    </source>
</reference>
<dbReference type="GO" id="GO:0045303">
    <property type="term" value="F:diaminobutyrate-2-oxoglutarate transaminase activity"/>
    <property type="evidence" value="ECO:0007669"/>
    <property type="project" value="UniProtKB-EC"/>
</dbReference>
<dbReference type="AlphaFoldDB" id="A0A4Y9QY95"/>
<dbReference type="Gene3D" id="3.40.640.10">
    <property type="entry name" value="Type I PLP-dependent aspartate aminotransferase-like (Major domain)"/>
    <property type="match status" value="1"/>
</dbReference>
<dbReference type="Gene3D" id="3.90.1150.10">
    <property type="entry name" value="Aspartate Aminotransferase, domain 1"/>
    <property type="match status" value="1"/>
</dbReference>
<dbReference type="InterPro" id="IPR015422">
    <property type="entry name" value="PyrdxlP-dep_Trfase_small"/>
</dbReference>
<dbReference type="NCBIfam" id="NF006733">
    <property type="entry name" value="PRK09264.1"/>
    <property type="match status" value="1"/>
</dbReference>
<dbReference type="InterPro" id="IPR015424">
    <property type="entry name" value="PyrdxlP-dep_Trfase"/>
</dbReference>
<evidence type="ECO:0000256" key="4">
    <source>
        <dbReference type="ARBA" id="ARBA00008954"/>
    </source>
</evidence>
<comment type="caution">
    <text evidence="13">The sequence shown here is derived from an EMBL/GenBank/DDBJ whole genome shotgun (WGS) entry which is preliminary data.</text>
</comment>
<dbReference type="InterPro" id="IPR015421">
    <property type="entry name" value="PyrdxlP-dep_Trfase_major"/>
</dbReference>
<dbReference type="InterPro" id="IPR012773">
    <property type="entry name" value="Ectoine_EctB"/>
</dbReference>
<evidence type="ECO:0000256" key="3">
    <source>
        <dbReference type="ARBA" id="ARBA00004946"/>
    </source>
</evidence>
<proteinExistence type="inferred from homology"/>
<dbReference type="SUPFAM" id="SSF53383">
    <property type="entry name" value="PLP-dependent transferases"/>
    <property type="match status" value="1"/>
</dbReference>
<protein>
    <recommendedName>
        <fullName evidence="6 12">Diaminobutyrate--2-oxoglutarate transaminase</fullName>
        <ecNumber evidence="5 12">2.6.1.76</ecNumber>
    </recommendedName>
    <alternativeName>
        <fullName evidence="12">DABA aminotransferase</fullName>
    </alternativeName>
</protein>
<dbReference type="EC" id="2.6.1.76" evidence="5 12"/>
<keyword evidence="7 12" id="KW-0032">Aminotransferase</keyword>
<comment type="cofactor">
    <cofactor evidence="1 12">
        <name>pyridoxal 5'-phosphate</name>
        <dbReference type="ChEBI" id="CHEBI:597326"/>
    </cofactor>
</comment>
<dbReference type="CDD" id="cd00610">
    <property type="entry name" value="OAT_like"/>
    <property type="match status" value="1"/>
</dbReference>
<evidence type="ECO:0000256" key="12">
    <source>
        <dbReference type="RuleBase" id="RU365034"/>
    </source>
</evidence>
<comment type="catalytic activity">
    <reaction evidence="10 12">
        <text>L-2,4-diaminobutanoate + 2-oxoglutarate = L-aspartate 4-semialdehyde + L-glutamate</text>
        <dbReference type="Rhea" id="RHEA:11160"/>
        <dbReference type="ChEBI" id="CHEBI:16810"/>
        <dbReference type="ChEBI" id="CHEBI:29985"/>
        <dbReference type="ChEBI" id="CHEBI:58761"/>
        <dbReference type="ChEBI" id="CHEBI:537519"/>
        <dbReference type="EC" id="2.6.1.76"/>
    </reaction>
</comment>
<evidence type="ECO:0000256" key="8">
    <source>
        <dbReference type="ARBA" id="ARBA00022679"/>
    </source>
</evidence>
<comment type="pathway">
    <text evidence="3 12">Amine and polyamine biosynthesis; ectoine biosynthesis; L-ectoine from L-aspartate 4-semialdehyde: step 1/3.</text>
</comment>
<dbReference type="GO" id="GO:0047307">
    <property type="term" value="F:diaminobutyrate-pyruvate transaminase activity"/>
    <property type="evidence" value="ECO:0007669"/>
    <property type="project" value="InterPro"/>
</dbReference>
<evidence type="ECO:0000256" key="1">
    <source>
        <dbReference type="ARBA" id="ARBA00001933"/>
    </source>
</evidence>
<sequence length="422" mass="44800">MSDVSSLETFDRRESEVRGYIRSFPVVFDSARGSVLTAADGREFLDFFAGAGVLNYGHNNPAFTRALIEYLEHDGIIHGLDMATSAKKGFIEAFEKLVLEPRGFDYKLQFTGPTGANAVEAALKVARQATGRANVVAFTNAFHGLSLGGLAATGNSHYREAAGIALDNVTRLPFDGYLGEGVDTLDLFEKMLGDPGSGLDLPAAVIVEAVQGEGGINVASSAWLRRLRQLTADNGILLILDEIQSGIGRTGSFFAFEESGIVPDIVTVSKSISGSGLPMSLVLLRPEVDVWKPGAHTGTFRGNNLAFVSARVALEEYWADTALTDGVKAKSAVLSDALARLAAAHPELGAVVRGRGLMFGLAIDSDRTLAGRISKEAFTRGLIIETSGAHDEVLKFLPALTISDDELARGLQIVSDSLDAVL</sequence>
<gene>
    <name evidence="13" type="primary">ectB</name>
    <name evidence="13" type="ORF">E4M00_11990</name>
</gene>
<comment type="similarity">
    <text evidence="4 11">Belongs to the class-III pyridoxal-phosphate-dependent aminotransferase family.</text>
</comment>
<dbReference type="PANTHER" id="PTHR43552">
    <property type="entry name" value="DIAMINOBUTYRATE--2-OXOGLUTARATE AMINOTRANSFERASE"/>
    <property type="match status" value="1"/>
</dbReference>
<evidence type="ECO:0000256" key="9">
    <source>
        <dbReference type="ARBA" id="ARBA00022898"/>
    </source>
</evidence>
<evidence type="ECO:0000256" key="5">
    <source>
        <dbReference type="ARBA" id="ARBA00013155"/>
    </source>
</evidence>
<name>A0A4Y9QY95_9MICO</name>